<reference evidence="10" key="1">
    <citation type="journal article" date="2019" name="Int. J. Syst. Evol. Microbiol.">
        <title>The Global Catalogue of Microorganisms (GCM) 10K type strain sequencing project: providing services to taxonomists for standard genome sequencing and annotation.</title>
        <authorList>
            <consortium name="The Broad Institute Genomics Platform"/>
            <consortium name="The Broad Institute Genome Sequencing Center for Infectious Disease"/>
            <person name="Wu L."/>
            <person name="Ma J."/>
        </authorList>
    </citation>
    <scope>NUCLEOTIDE SEQUENCE [LARGE SCALE GENOMIC DNA]</scope>
    <source>
        <strain evidence="10">CGMCC 1.12449</strain>
    </source>
</reference>
<keyword evidence="4" id="KW-1133">Transmembrane helix</keyword>
<keyword evidence="5" id="KW-0472">Membrane</keyword>
<keyword evidence="10" id="KW-1185">Reference proteome</keyword>
<dbReference type="GO" id="GO:0006508">
    <property type="term" value="P:proteolysis"/>
    <property type="evidence" value="ECO:0007669"/>
    <property type="project" value="UniProtKB-KW"/>
</dbReference>
<evidence type="ECO:0000256" key="3">
    <source>
        <dbReference type="ARBA" id="ARBA00022692"/>
    </source>
</evidence>
<comment type="similarity">
    <text evidence="2">Belongs to the band 7/mec-2 family. HflK subfamily.</text>
</comment>
<evidence type="ECO:0000259" key="8">
    <source>
        <dbReference type="SMART" id="SM00244"/>
    </source>
</evidence>
<dbReference type="SMART" id="SM00244">
    <property type="entry name" value="PHB"/>
    <property type="match status" value="1"/>
</dbReference>
<keyword evidence="3" id="KW-0812">Transmembrane</keyword>
<evidence type="ECO:0000256" key="4">
    <source>
        <dbReference type="ARBA" id="ARBA00022989"/>
    </source>
</evidence>
<dbReference type="InterPro" id="IPR001107">
    <property type="entry name" value="Band_7"/>
</dbReference>
<keyword evidence="9" id="KW-0378">Hydrolase</keyword>
<evidence type="ECO:0000256" key="7">
    <source>
        <dbReference type="SAM" id="MobiDB-lite"/>
    </source>
</evidence>
<dbReference type="SUPFAM" id="SSF117892">
    <property type="entry name" value="Band 7/SPFH domain"/>
    <property type="match status" value="1"/>
</dbReference>
<comment type="caution">
    <text evidence="9">The sequence shown here is derived from an EMBL/GenBank/DDBJ whole genome shotgun (WGS) entry which is preliminary data.</text>
</comment>
<dbReference type="Proteomes" id="UP001597215">
    <property type="component" value="Unassembled WGS sequence"/>
</dbReference>
<comment type="subcellular location">
    <subcellularLocation>
        <location evidence="1">Membrane</location>
        <topology evidence="1">Single-pass membrane protein</topology>
    </subcellularLocation>
</comment>
<dbReference type="InterPro" id="IPR010201">
    <property type="entry name" value="HflK"/>
</dbReference>
<organism evidence="9 10">
    <name type="scientific">Sphingorhabdus buctiana</name>
    <dbReference type="NCBI Taxonomy" id="1508805"/>
    <lineage>
        <taxon>Bacteria</taxon>
        <taxon>Pseudomonadati</taxon>
        <taxon>Pseudomonadota</taxon>
        <taxon>Alphaproteobacteria</taxon>
        <taxon>Sphingomonadales</taxon>
        <taxon>Sphingomonadaceae</taxon>
        <taxon>Sphingorhabdus</taxon>
    </lineage>
</organism>
<dbReference type="InterPro" id="IPR050710">
    <property type="entry name" value="Band7/mec-2_domain"/>
</dbReference>
<dbReference type="PANTHER" id="PTHR43327">
    <property type="entry name" value="STOMATIN-LIKE PROTEIN 2, MITOCHONDRIAL"/>
    <property type="match status" value="1"/>
</dbReference>
<dbReference type="GO" id="GO:0008233">
    <property type="term" value="F:peptidase activity"/>
    <property type="evidence" value="ECO:0007669"/>
    <property type="project" value="UniProtKB-KW"/>
</dbReference>
<feature type="compositionally biased region" description="Polar residues" evidence="7">
    <location>
        <begin position="1"/>
        <end position="11"/>
    </location>
</feature>
<dbReference type="CDD" id="cd03404">
    <property type="entry name" value="SPFH_HflK"/>
    <property type="match status" value="1"/>
</dbReference>
<feature type="domain" description="Band 7" evidence="8">
    <location>
        <begin position="116"/>
        <end position="284"/>
    </location>
</feature>
<dbReference type="Gene3D" id="3.30.479.30">
    <property type="entry name" value="Band 7 domain"/>
    <property type="match status" value="1"/>
</dbReference>
<evidence type="ECO:0000313" key="9">
    <source>
        <dbReference type="EMBL" id="MFD1767780.1"/>
    </source>
</evidence>
<keyword evidence="9" id="KW-0645">Protease</keyword>
<feature type="region of interest" description="Disordered" evidence="7">
    <location>
        <begin position="1"/>
        <end position="91"/>
    </location>
</feature>
<evidence type="ECO:0000256" key="5">
    <source>
        <dbReference type="ARBA" id="ARBA00023136"/>
    </source>
</evidence>
<evidence type="ECO:0000256" key="2">
    <source>
        <dbReference type="ARBA" id="ARBA00006971"/>
    </source>
</evidence>
<sequence>MSPMMQKQDSGTPEALHSESKGPWDLPGSGENGKPAGGRASKPSSAGSDEQPKPANPWEPQANPGGRARGPSLEEIFRRPGGGKGGGFGGLPPRADGKSWWPVIIGGLFAIWLIWTSMHRIGPEQEGVVTTFGSYSRTADSGITFTWPAPIQTLEKVDTAQIRTTSIGSARANSENLVLTRDQNLVDMAYDIRWSIRDPELFLFQLDDPERSVSEVAESAMRAAVANFDLIQVIGGGRSEIEAQVRQRMQSILDEYRAGVMIQSISIRESDPPAEVNDAFREVNAAQQRRESYLNEARAYASRVTELARGETAEFDKIYEQYRTAPEVTRRRLYYETMEQILGKVDKTIVETGNVTPYLPLPEIQRRAASGQGETVTVTGKKQ</sequence>
<feature type="compositionally biased region" description="Gly residues" evidence="7">
    <location>
        <begin position="80"/>
        <end position="90"/>
    </location>
</feature>
<accession>A0ABW4MFQ4</accession>
<evidence type="ECO:0000256" key="6">
    <source>
        <dbReference type="SAM" id="Coils"/>
    </source>
</evidence>
<name>A0ABW4MFQ4_9SPHN</name>
<protein>
    <submittedName>
        <fullName evidence="9">Protease modulator HflK</fullName>
    </submittedName>
</protein>
<dbReference type="Pfam" id="PF01145">
    <property type="entry name" value="Band_7"/>
    <property type="match status" value="1"/>
</dbReference>
<keyword evidence="6" id="KW-0175">Coiled coil</keyword>
<dbReference type="EMBL" id="JBHUEL010000011">
    <property type="protein sequence ID" value="MFD1767780.1"/>
    <property type="molecule type" value="Genomic_DNA"/>
</dbReference>
<gene>
    <name evidence="9" type="primary">hflK</name>
    <name evidence="9" type="ORF">ACFSAG_13110</name>
</gene>
<proteinExistence type="inferred from homology"/>
<dbReference type="InterPro" id="IPR036013">
    <property type="entry name" value="Band_7/SPFH_dom_sf"/>
</dbReference>
<feature type="coiled-coil region" evidence="6">
    <location>
        <begin position="276"/>
        <end position="303"/>
    </location>
</feature>
<dbReference type="PANTHER" id="PTHR43327:SF2">
    <property type="entry name" value="MODULATOR OF FTSH PROTEASE HFLK"/>
    <property type="match status" value="1"/>
</dbReference>
<evidence type="ECO:0000256" key="1">
    <source>
        <dbReference type="ARBA" id="ARBA00004167"/>
    </source>
</evidence>
<evidence type="ECO:0000313" key="10">
    <source>
        <dbReference type="Proteomes" id="UP001597215"/>
    </source>
</evidence>